<protein>
    <submittedName>
        <fullName evidence="1">SO7 protein</fullName>
    </submittedName>
</protein>
<proteinExistence type="evidence at transcript level"/>
<sequence length="216" mass="22512">MGDFFSGIIGGIIGAAAAVDVPAEGERHPRAAAGTDWGVCTAKLGDTIKEIETVINSVSFIAGKLANCLRIGIEHLSKCILSPSSSSSSFLSSSSSCPCLLDKNDINEGIEAGRQGTECLLRGGKLFIEVLIDASKIAATRCLLLAASSKDIIIRQLPYTQDKLYKTYSSFLRGYQSSAAARLGGAAAAPYSAAAQQQPSYGAPPASQQPSGGFFW</sequence>
<name>A0AA50LSI3_EIMMA</name>
<reference evidence="1" key="2">
    <citation type="submission" date="2023-03" db="EMBL/GenBank/DDBJ databases">
        <authorList>
            <person name="Jenkins M.C."/>
        </authorList>
    </citation>
    <scope>NUCLEOTIDE SEQUENCE</scope>
    <source>
        <strain evidence="1">APU-1</strain>
    </source>
</reference>
<dbReference type="SMR" id="A0AA50LSI3"/>
<evidence type="ECO:0000313" key="1">
    <source>
        <dbReference type="EMBL" id="WMD28029.1"/>
    </source>
</evidence>
<reference evidence="1" key="1">
    <citation type="journal article" date="2023" name="J. Microbiol. Methods">
        <title>Effects of codon optimization on expression in Escherichia coli of protein-coding DNA sequences from the protozoan Eimeria.</title>
        <authorList>
            <person name="Jenkins M.C."/>
            <person name="Parker C."/>
            <person name="O'Brien C."/>
            <person name="Campos P."/>
            <person name="Tucker M."/>
            <person name="Miska K."/>
        </authorList>
    </citation>
    <scope>NUCLEOTIDE SEQUENCE</scope>
    <source>
        <strain evidence="1">APU-1</strain>
    </source>
</reference>
<dbReference type="EMBL" id="OQ686971">
    <property type="protein sequence ID" value="WMD28029.1"/>
    <property type="molecule type" value="mRNA"/>
</dbReference>
<organism evidence="1">
    <name type="scientific">Eimeria maxima</name>
    <name type="common">Coccidian parasite</name>
    <dbReference type="NCBI Taxonomy" id="5804"/>
    <lineage>
        <taxon>Eukaryota</taxon>
        <taxon>Sar</taxon>
        <taxon>Alveolata</taxon>
        <taxon>Apicomplexa</taxon>
        <taxon>Conoidasida</taxon>
        <taxon>Coccidia</taxon>
        <taxon>Eucoccidiorida</taxon>
        <taxon>Eimeriorina</taxon>
        <taxon>Eimeriidae</taxon>
        <taxon>Eimeria</taxon>
    </lineage>
</organism>
<accession>A0AA50LSI3</accession>
<dbReference type="AlphaFoldDB" id="A0AA50LSI3"/>